<feature type="domain" description="Novel STAND NTPase 1" evidence="2">
    <location>
        <begin position="34"/>
        <end position="166"/>
    </location>
</feature>
<sequence>MFGAYSFNDNQADSADGDPGPDPRPVPGNLPAEPASFIGRERELRLLGDLLRERRLITLTGAGGVGKSRLALRAVAAARGTRPDGVWWTELSPLRDPSLLTATVAHTLGLADHSPRPPDEELCAWMADKKLLLVLDTCEHLVPACRHLVGELLQSAPGLTVLVTSREPLDMPTEEVVEVRPLPCEGPDSDALALFRARALAAAPRAAAVFTDPDRAALAAEVCRRLDGIPLALELAGARLRLWTLEHMAERIGERFEVLSDTRASLPRRHRTMRTTIGWSHELCEPLERLLWARLSVFTGDFDIAAARAVCSGGPLPAARVERVLAGLAAKSVVLRTEERGAGARYRMLDTIREYGQDWLDELGEVGIVTDRHAHWYAAFSQAADLGWMGPGQVDWYRRITAEHAQLRTALEHLLTADPTAALEMAGALWFYWFACGHVHEGRGFLERALRAAPRTGSAHNQAVWALGLTALLQGDMEAGQQLGDLCARDAARLADPERELRAAYLHAVSVLMPGDPVRALRLAGPRARAGHGGRPSGAGWLLCKLATGYALCDLRRFEEATEEARSLREACVELGERWLRAYADYILAVAALGLGDHGEAARHVRSMLSGKRLLGDRFGIALGLDLLAAAVAGLGDGELAARLLGTGHAWWRTVGRPQMGGSPSLTALRDQGEQQARATIGDTAYERAFLGGAAAPTG</sequence>
<dbReference type="InterPro" id="IPR027417">
    <property type="entry name" value="P-loop_NTPase"/>
</dbReference>
<keyword evidence="4" id="KW-1185">Reference proteome</keyword>
<feature type="region of interest" description="Disordered" evidence="1">
    <location>
        <begin position="7"/>
        <end position="34"/>
    </location>
</feature>
<dbReference type="Pfam" id="PF20703">
    <property type="entry name" value="nSTAND1"/>
    <property type="match status" value="1"/>
</dbReference>
<gene>
    <name evidence="3" type="ORF">J2Z77_006447</name>
</gene>
<dbReference type="SUPFAM" id="SSF52540">
    <property type="entry name" value="P-loop containing nucleoside triphosphate hydrolases"/>
    <property type="match status" value="1"/>
</dbReference>
<dbReference type="Gene3D" id="3.40.50.300">
    <property type="entry name" value="P-loop containing nucleotide triphosphate hydrolases"/>
    <property type="match status" value="1"/>
</dbReference>
<dbReference type="InterPro" id="IPR011990">
    <property type="entry name" value="TPR-like_helical_dom_sf"/>
</dbReference>
<protein>
    <submittedName>
        <fullName evidence="3">ATPase</fullName>
    </submittedName>
</protein>
<name>A0ABS4LEQ0_STRAV</name>
<dbReference type="InterPro" id="IPR049052">
    <property type="entry name" value="nSTAND1"/>
</dbReference>
<dbReference type="EMBL" id="JAGGLQ010000018">
    <property type="protein sequence ID" value="MBP2040592.1"/>
    <property type="molecule type" value="Genomic_DNA"/>
</dbReference>
<reference evidence="3 4" key="1">
    <citation type="submission" date="2021-03" db="EMBL/GenBank/DDBJ databases">
        <title>Genomic Encyclopedia of Type Strains, Phase IV (KMG-IV): sequencing the most valuable type-strain genomes for metagenomic binning, comparative biology and taxonomic classification.</title>
        <authorList>
            <person name="Goeker M."/>
        </authorList>
    </citation>
    <scope>NUCLEOTIDE SEQUENCE [LARGE SCALE GENOMIC DNA]</scope>
    <source>
        <strain evidence="3 4">DSM 40526</strain>
    </source>
</reference>
<accession>A0ABS4LEQ0</accession>
<comment type="caution">
    <text evidence="3">The sequence shown here is derived from an EMBL/GenBank/DDBJ whole genome shotgun (WGS) entry which is preliminary data.</text>
</comment>
<dbReference type="PANTHER" id="PTHR47691">
    <property type="entry name" value="REGULATOR-RELATED"/>
    <property type="match status" value="1"/>
</dbReference>
<evidence type="ECO:0000259" key="2">
    <source>
        <dbReference type="Pfam" id="PF20703"/>
    </source>
</evidence>
<dbReference type="PANTHER" id="PTHR47691:SF3">
    <property type="entry name" value="HTH-TYPE TRANSCRIPTIONAL REGULATOR RV0890C-RELATED"/>
    <property type="match status" value="1"/>
</dbReference>
<evidence type="ECO:0000256" key="1">
    <source>
        <dbReference type="SAM" id="MobiDB-lite"/>
    </source>
</evidence>
<dbReference type="PRINTS" id="PR00364">
    <property type="entry name" value="DISEASERSIST"/>
</dbReference>
<proteinExistence type="predicted"/>
<evidence type="ECO:0000313" key="4">
    <source>
        <dbReference type="Proteomes" id="UP001519310"/>
    </source>
</evidence>
<dbReference type="Gene3D" id="1.25.40.10">
    <property type="entry name" value="Tetratricopeptide repeat domain"/>
    <property type="match status" value="1"/>
</dbReference>
<dbReference type="RefSeq" id="WP_229920804.1">
    <property type="nucleotide sequence ID" value="NZ_BMVL01000018.1"/>
</dbReference>
<organism evidence="3 4">
    <name type="scientific">Streptomyces avidinii</name>
    <dbReference type="NCBI Taxonomy" id="1895"/>
    <lineage>
        <taxon>Bacteria</taxon>
        <taxon>Bacillati</taxon>
        <taxon>Actinomycetota</taxon>
        <taxon>Actinomycetes</taxon>
        <taxon>Kitasatosporales</taxon>
        <taxon>Streptomycetaceae</taxon>
        <taxon>Streptomyces</taxon>
    </lineage>
</organism>
<dbReference type="Proteomes" id="UP001519310">
    <property type="component" value="Unassembled WGS sequence"/>
</dbReference>
<dbReference type="SUPFAM" id="SSF48452">
    <property type="entry name" value="TPR-like"/>
    <property type="match status" value="1"/>
</dbReference>
<evidence type="ECO:0000313" key="3">
    <source>
        <dbReference type="EMBL" id="MBP2040592.1"/>
    </source>
</evidence>